<evidence type="ECO:0000313" key="2">
    <source>
        <dbReference type="EMBL" id="RAR76982.1"/>
    </source>
</evidence>
<sequence length="316" mass="36751">MSFTADTGTKPLNDMFRLWAAKPPLAGESCASWIQRLCSDHQYSFQVIGRVLGYRPYGGDWDRAMDAEVWQRIVRLVTFPDLMHIHGEMALLGAMSQTGKLVCRLRFVDNKPAYRWCPTCFAEDQMPYLRWYWRLDGIRECWVHQSPLCERCDVCGQVFLVHRTRLIGQSASVLSECAVCGMSLTSPMANDGSYDRVLQRKLKSLFAPWWSSTGTRRIDASIVPRYHFLIDERVRLATVRFEANVRRRHELLKQEKFWVLDASCFRQDATLKVDKDVAFRAPWQWKLNPRRRLAVADALRLIRAERRAKSEAEVES</sequence>
<feature type="domain" description="TniQ" evidence="1">
    <location>
        <begin position="24"/>
        <end position="148"/>
    </location>
</feature>
<dbReference type="InterPro" id="IPR009492">
    <property type="entry name" value="TniQ"/>
</dbReference>
<dbReference type="EMBL" id="QLTA01000041">
    <property type="protein sequence ID" value="RAR76982.1"/>
    <property type="molecule type" value="Genomic_DNA"/>
</dbReference>
<evidence type="ECO:0000313" key="3">
    <source>
        <dbReference type="Proteomes" id="UP000248856"/>
    </source>
</evidence>
<dbReference type="Pfam" id="PF06527">
    <property type="entry name" value="TniQ"/>
    <property type="match status" value="1"/>
</dbReference>
<accession>A0A328YXN5</accession>
<gene>
    <name evidence="2" type="ORF">AX018_104141</name>
</gene>
<keyword evidence="3" id="KW-1185">Reference proteome</keyword>
<comment type="caution">
    <text evidence="2">The sequence shown here is derived from an EMBL/GenBank/DDBJ whole genome shotgun (WGS) entry which is preliminary data.</text>
</comment>
<dbReference type="RefSeq" id="WP_111879968.1">
    <property type="nucleotide sequence ID" value="NZ_QLTA01000041.1"/>
</dbReference>
<organism evidence="2 3">
    <name type="scientific">Paracidovorax anthurii</name>
    <dbReference type="NCBI Taxonomy" id="78229"/>
    <lineage>
        <taxon>Bacteria</taxon>
        <taxon>Pseudomonadati</taxon>
        <taxon>Pseudomonadota</taxon>
        <taxon>Betaproteobacteria</taxon>
        <taxon>Burkholderiales</taxon>
        <taxon>Comamonadaceae</taxon>
        <taxon>Paracidovorax</taxon>
    </lineage>
</organism>
<protein>
    <submittedName>
        <fullName evidence="2">TniQ protein</fullName>
    </submittedName>
</protein>
<proteinExistence type="predicted"/>
<reference evidence="2 3" key="1">
    <citation type="submission" date="2018-06" db="EMBL/GenBank/DDBJ databases">
        <title>Genomic Encyclopedia of Archaeal and Bacterial Type Strains, Phase II (KMG-II): from individual species to whole genera.</title>
        <authorList>
            <person name="Goeker M."/>
        </authorList>
    </citation>
    <scope>NUCLEOTIDE SEQUENCE [LARGE SCALE GENOMIC DNA]</scope>
    <source>
        <strain evidence="2 3">CFPB 3232</strain>
    </source>
</reference>
<name>A0A328YXN5_9BURK</name>
<dbReference type="Proteomes" id="UP000248856">
    <property type="component" value="Unassembled WGS sequence"/>
</dbReference>
<dbReference type="AlphaFoldDB" id="A0A328YXN5"/>
<dbReference type="OrthoDB" id="9036115at2"/>
<evidence type="ECO:0000259" key="1">
    <source>
        <dbReference type="Pfam" id="PF06527"/>
    </source>
</evidence>